<name>A0A9X9YF44_9BRAD</name>
<evidence type="ECO:0000313" key="2">
    <source>
        <dbReference type="EMBL" id="UGX89549.1"/>
    </source>
</evidence>
<dbReference type="EMBL" id="CP088278">
    <property type="protein sequence ID" value="UGX89549.1"/>
    <property type="molecule type" value="Genomic_DNA"/>
</dbReference>
<dbReference type="AlphaFoldDB" id="A0A9X9YF44"/>
<protein>
    <submittedName>
        <fullName evidence="2">Uncharacterized protein</fullName>
    </submittedName>
</protein>
<geneLocation type="plasmid" evidence="2 3">
    <name>pBb323S2a</name>
</geneLocation>
<evidence type="ECO:0000256" key="1">
    <source>
        <dbReference type="SAM" id="MobiDB-lite"/>
    </source>
</evidence>
<keyword evidence="2" id="KW-0614">Plasmid</keyword>
<proteinExistence type="predicted"/>
<dbReference type="GeneID" id="92958693"/>
<organism evidence="2 3">
    <name type="scientific">Bradyrhizobium barranii subsp. barranii</name>
    <dbReference type="NCBI Taxonomy" id="2823807"/>
    <lineage>
        <taxon>Bacteria</taxon>
        <taxon>Pseudomonadati</taxon>
        <taxon>Pseudomonadota</taxon>
        <taxon>Alphaproteobacteria</taxon>
        <taxon>Hyphomicrobiales</taxon>
        <taxon>Nitrobacteraceae</taxon>
        <taxon>Bradyrhizobium</taxon>
        <taxon>Bradyrhizobium barranii</taxon>
    </lineage>
</organism>
<sequence length="81" mass="8901">MIHRIITSDGLSPGLSFQVARTDAIRDKLDGHAETWGKLTAKLAIARKDQDRADRQRRGRGRAGQSDGVSFNQNIDAVEIA</sequence>
<accession>A0A9X9YF44</accession>
<feature type="compositionally biased region" description="Basic and acidic residues" evidence="1">
    <location>
        <begin position="47"/>
        <end position="56"/>
    </location>
</feature>
<evidence type="ECO:0000313" key="3">
    <source>
        <dbReference type="Proteomes" id="UP000564836"/>
    </source>
</evidence>
<dbReference type="RefSeq" id="WP_018273663.1">
    <property type="nucleotide sequence ID" value="NZ_CP088278.1"/>
</dbReference>
<gene>
    <name evidence="2" type="ORF">G6321_00001925</name>
</gene>
<dbReference type="Proteomes" id="UP000564836">
    <property type="component" value="Plasmid pBb323S2a"/>
</dbReference>
<feature type="region of interest" description="Disordered" evidence="1">
    <location>
        <begin position="47"/>
        <end position="81"/>
    </location>
</feature>
<reference evidence="2 3" key="1">
    <citation type="journal article" date="2017" name="Syst. Appl. Microbiol.">
        <title>Soybeans inoculated with root zone soils of Canadian native legumes harbour diverse and novel Bradyrhizobium spp. that possess agricultural potential.</title>
        <authorList>
            <person name="Bromfield E.S.P."/>
            <person name="Cloutier S."/>
            <person name="Tambong J.T."/>
            <person name="Tran Thi T.V."/>
        </authorList>
    </citation>
    <scope>NUCLEOTIDE SEQUENCE [LARGE SCALE GENOMIC DNA]</scope>
    <source>
        <strain evidence="2 3">323S2</strain>
    </source>
</reference>
<reference evidence="2 3" key="2">
    <citation type="journal article" date="2022" name="Int. J. Syst. Evol. Microbiol.">
        <title>Strains of Bradyrhizobium barranii sp. nov. associated with legumes native to Canada are symbionts of soybeans and belong to different subspecies (subsp. barranii subsp. nov. and subsp. apii subsp. nov.) and symbiovars (sv. glycinearum and sv. septentrionale).</title>
        <authorList>
            <person name="Bromfield E.S.P."/>
            <person name="Cloutier S."/>
            <person name="Wasai-Hara S."/>
            <person name="Minamisawa K."/>
        </authorList>
    </citation>
    <scope>NUCLEOTIDE SEQUENCE [LARGE SCALE GENOMIC DNA]</scope>
    <source>
        <strain evidence="3">323S2</strain>
        <plasmid evidence="2 3">pBb323S2a</plasmid>
    </source>
</reference>